<evidence type="ECO:0000313" key="2">
    <source>
        <dbReference type="EMBL" id="RVU00516.1"/>
    </source>
</evidence>
<feature type="domain" description="Rhodanese" evidence="1">
    <location>
        <begin position="15"/>
        <end position="97"/>
    </location>
</feature>
<dbReference type="InterPro" id="IPR001763">
    <property type="entry name" value="Rhodanese-like_dom"/>
</dbReference>
<evidence type="ECO:0000259" key="1">
    <source>
        <dbReference type="PROSITE" id="PS50206"/>
    </source>
</evidence>
<dbReference type="PROSITE" id="PS50206">
    <property type="entry name" value="RHODANESE_3"/>
    <property type="match status" value="1"/>
</dbReference>
<dbReference type="PANTHER" id="PTHR43031">
    <property type="entry name" value="FAD-DEPENDENT OXIDOREDUCTASE"/>
    <property type="match status" value="1"/>
</dbReference>
<dbReference type="InterPro" id="IPR050229">
    <property type="entry name" value="GlpE_sulfurtransferase"/>
</dbReference>
<keyword evidence="3" id="KW-1185">Reference proteome</keyword>
<reference evidence="2 3" key="1">
    <citation type="submission" date="2019-01" db="EMBL/GenBank/DDBJ databases">
        <authorList>
            <person name="Chen W.-M."/>
        </authorList>
    </citation>
    <scope>NUCLEOTIDE SEQUENCE [LARGE SCALE GENOMIC DNA]</scope>
    <source>
        <strain evidence="2 3">YBJ-36</strain>
    </source>
</reference>
<dbReference type="AlphaFoldDB" id="A0A437MSB4"/>
<dbReference type="SUPFAM" id="SSF52821">
    <property type="entry name" value="Rhodanese/Cell cycle control phosphatase"/>
    <property type="match status" value="1"/>
</dbReference>
<gene>
    <name evidence="2" type="ORF">EOD41_10955</name>
</gene>
<dbReference type="Proteomes" id="UP000282759">
    <property type="component" value="Unassembled WGS sequence"/>
</dbReference>
<accession>A0A437MSB4</accession>
<dbReference type="SMART" id="SM00450">
    <property type="entry name" value="RHOD"/>
    <property type="match status" value="1"/>
</dbReference>
<dbReference type="OrthoDB" id="9808735at2"/>
<name>A0A437MSB4_9SPHI</name>
<evidence type="ECO:0000313" key="3">
    <source>
        <dbReference type="Proteomes" id="UP000282759"/>
    </source>
</evidence>
<proteinExistence type="predicted"/>
<dbReference type="Pfam" id="PF00581">
    <property type="entry name" value="Rhodanese"/>
    <property type="match status" value="1"/>
</dbReference>
<protein>
    <submittedName>
        <fullName evidence="2">Rhodanese-like domain-containing protein</fullName>
    </submittedName>
</protein>
<dbReference type="InterPro" id="IPR036873">
    <property type="entry name" value="Rhodanese-like_dom_sf"/>
</dbReference>
<organism evidence="2 3">
    <name type="scientific">Mucilaginibacter limnophilus</name>
    <dbReference type="NCBI Taxonomy" id="1932778"/>
    <lineage>
        <taxon>Bacteria</taxon>
        <taxon>Pseudomonadati</taxon>
        <taxon>Bacteroidota</taxon>
        <taxon>Sphingobacteriia</taxon>
        <taxon>Sphingobacteriales</taxon>
        <taxon>Sphingobacteriaceae</taxon>
        <taxon>Mucilaginibacter</taxon>
    </lineage>
</organism>
<dbReference type="RefSeq" id="WP_127704857.1">
    <property type="nucleotide sequence ID" value="NZ_SACK01000004.1"/>
</dbReference>
<comment type="caution">
    <text evidence="2">The sequence shown here is derived from an EMBL/GenBank/DDBJ whole genome shotgun (WGS) entry which is preliminary data.</text>
</comment>
<dbReference type="PANTHER" id="PTHR43031:SF1">
    <property type="entry name" value="PYRIDINE NUCLEOTIDE-DISULPHIDE OXIDOREDUCTASE"/>
    <property type="match status" value="1"/>
</dbReference>
<dbReference type="EMBL" id="SACK01000004">
    <property type="protein sequence ID" value="RVU00516.1"/>
    <property type="molecule type" value="Genomic_DNA"/>
</dbReference>
<dbReference type="Gene3D" id="3.40.250.10">
    <property type="entry name" value="Rhodanese-like domain"/>
    <property type="match status" value="1"/>
</dbReference>
<sequence>MSKISAAELTERLNNGDAPLLLDVREKIEYYTYNIGGINIPLSVLAEELEQLDDNKSAEIVVVCKAGIRSRTAQQILQQHGFGNVKNLTGGLTAIQKLHQSIK</sequence>
<dbReference type="CDD" id="cd00158">
    <property type="entry name" value="RHOD"/>
    <property type="match status" value="1"/>
</dbReference>